<feature type="non-terminal residue" evidence="3">
    <location>
        <position position="145"/>
    </location>
</feature>
<proteinExistence type="predicted"/>
<evidence type="ECO:0000256" key="1">
    <source>
        <dbReference type="SAM" id="Coils"/>
    </source>
</evidence>
<feature type="region of interest" description="Disordered" evidence="2">
    <location>
        <begin position="1"/>
        <end position="101"/>
    </location>
</feature>
<sequence length="145" mass="15704">LLLQRGRNVTSLPPPPSAPPTNPLPPIPSSVPGSPIPGPTPVRSMSSPVSNHRDSTSTSTSLSELINNNTNNIHINNNNNSNNNTSSSLPSNNPSVENLTSRQYEKIIRSFQRKLVNSEKDVKAHQQVVAKLEAQLSRSEVAVRE</sequence>
<feature type="compositionally biased region" description="Low complexity" evidence="2">
    <location>
        <begin position="56"/>
        <end position="95"/>
    </location>
</feature>
<feature type="non-terminal residue" evidence="3">
    <location>
        <position position="1"/>
    </location>
</feature>
<keyword evidence="4" id="KW-1185">Reference proteome</keyword>
<dbReference type="OrthoDB" id="3176171at2759"/>
<evidence type="ECO:0000256" key="2">
    <source>
        <dbReference type="SAM" id="MobiDB-lite"/>
    </source>
</evidence>
<evidence type="ECO:0000313" key="4">
    <source>
        <dbReference type="Proteomes" id="UP000605846"/>
    </source>
</evidence>
<dbReference type="AlphaFoldDB" id="A0A8H7BI01"/>
<dbReference type="Proteomes" id="UP000605846">
    <property type="component" value="Unassembled WGS sequence"/>
</dbReference>
<feature type="compositionally biased region" description="Pro residues" evidence="2">
    <location>
        <begin position="12"/>
        <end position="40"/>
    </location>
</feature>
<feature type="coiled-coil region" evidence="1">
    <location>
        <begin position="115"/>
        <end position="142"/>
    </location>
</feature>
<comment type="caution">
    <text evidence="3">The sequence shown here is derived from an EMBL/GenBank/DDBJ whole genome shotgun (WGS) entry which is preliminary data.</text>
</comment>
<name>A0A8H7BI01_9FUNG</name>
<gene>
    <name evidence="3" type="ORF">EC973_000820</name>
</gene>
<organism evidence="3 4">
    <name type="scientific">Apophysomyces ossiformis</name>
    <dbReference type="NCBI Taxonomy" id="679940"/>
    <lineage>
        <taxon>Eukaryota</taxon>
        <taxon>Fungi</taxon>
        <taxon>Fungi incertae sedis</taxon>
        <taxon>Mucoromycota</taxon>
        <taxon>Mucoromycotina</taxon>
        <taxon>Mucoromycetes</taxon>
        <taxon>Mucorales</taxon>
        <taxon>Mucorineae</taxon>
        <taxon>Mucoraceae</taxon>
        <taxon>Apophysomyces</taxon>
    </lineage>
</organism>
<dbReference type="EMBL" id="JABAYA010001130">
    <property type="protein sequence ID" value="KAF7720337.1"/>
    <property type="molecule type" value="Genomic_DNA"/>
</dbReference>
<accession>A0A8H7BI01</accession>
<keyword evidence="1" id="KW-0175">Coiled coil</keyword>
<protein>
    <submittedName>
        <fullName evidence="3">Uncharacterized protein</fullName>
    </submittedName>
</protein>
<reference evidence="3" key="1">
    <citation type="submission" date="2020-01" db="EMBL/GenBank/DDBJ databases">
        <title>Genome Sequencing of Three Apophysomyces-Like Fungal Strains Confirms a Novel Fungal Genus in the Mucoromycota with divergent Burkholderia-like Endosymbiotic Bacteria.</title>
        <authorList>
            <person name="Stajich J.E."/>
            <person name="Macias A.M."/>
            <person name="Carter-House D."/>
            <person name="Lovett B."/>
            <person name="Kasson L.R."/>
            <person name="Berry K."/>
            <person name="Grigoriev I."/>
            <person name="Chang Y."/>
            <person name="Spatafora J."/>
            <person name="Kasson M.T."/>
        </authorList>
    </citation>
    <scope>NUCLEOTIDE SEQUENCE</scope>
    <source>
        <strain evidence="3">NRRL A-21654</strain>
    </source>
</reference>
<evidence type="ECO:0000313" key="3">
    <source>
        <dbReference type="EMBL" id="KAF7720337.1"/>
    </source>
</evidence>